<dbReference type="EMBL" id="KF900574">
    <property type="protein sequence ID" value="AIE99816.1"/>
    <property type="molecule type" value="Genomic_DNA"/>
</dbReference>
<keyword evidence="1" id="KW-0472">Membrane</keyword>
<keyword evidence="1" id="KW-1133">Transmembrane helix</keyword>
<evidence type="ECO:0000256" key="1">
    <source>
        <dbReference type="SAM" id="Phobius"/>
    </source>
</evidence>
<keyword evidence="1" id="KW-0812">Transmembrane</keyword>
<reference evidence="2" key="1">
    <citation type="journal article" date="2014" name="Genome Biol. Evol.">
        <title>Pangenome evidence for extensive interdomain horizontal transfer affecting lineage core and shell genes in uncultured planktonic thaumarchaeota and euryarchaeota.</title>
        <authorList>
            <person name="Deschamps P."/>
            <person name="Zivanovic Y."/>
            <person name="Moreira D."/>
            <person name="Rodriguez-Valera F."/>
            <person name="Lopez-Garcia P."/>
        </authorList>
    </citation>
    <scope>NUCLEOTIDE SEQUENCE</scope>
</reference>
<name>A0A075GCN8_9ARCH</name>
<feature type="transmembrane region" description="Helical" evidence="1">
    <location>
        <begin position="64"/>
        <end position="85"/>
    </location>
</feature>
<sequence>MENELTKNTQSIWERFWSWYDRHVTESLVLTAFIIYIQIPHMFWNADLYLEAGMISRVHPVLDFFFYGVDLIEVFPMINIGFLIYSRIRKKKQPKINV</sequence>
<proteinExistence type="predicted"/>
<feature type="transmembrane region" description="Helical" evidence="1">
    <location>
        <begin position="24"/>
        <end position="44"/>
    </location>
</feature>
<dbReference type="AlphaFoldDB" id="A0A075GCN8"/>
<accession>A0A075GCN8</accession>
<protein>
    <submittedName>
        <fullName evidence="2">Uncharacterized protein</fullName>
    </submittedName>
</protein>
<evidence type="ECO:0000313" key="2">
    <source>
        <dbReference type="EMBL" id="AIE99816.1"/>
    </source>
</evidence>
<organism evidence="2">
    <name type="scientific">uncultured marine thaumarchaeote KM3_11_F08</name>
    <dbReference type="NCBI Taxonomy" id="1455992"/>
    <lineage>
        <taxon>Archaea</taxon>
        <taxon>Nitrososphaerota</taxon>
        <taxon>environmental samples</taxon>
    </lineage>
</organism>